<sequence length="157" mass="17587">MVTLTCHNVDGRSVAPLLLYKTTVFLLDTNIVSELRKLRPHGAVVSWLESVPDHELYLSAVTLGEIQAGIEITREQDADKASAIEAWADQVSATYNVLPMDAATFRIWAKLMHRQSNTVYEDAMIAASALMHKLIVATRNVRDFERFDVPVFNPFGK</sequence>
<dbReference type="KEGG" id="brh:RBRH_02629"/>
<evidence type="ECO:0000256" key="6">
    <source>
        <dbReference type="ARBA" id="ARBA00022842"/>
    </source>
</evidence>
<evidence type="ECO:0000256" key="2">
    <source>
        <dbReference type="ARBA" id="ARBA00022649"/>
    </source>
</evidence>
<comment type="similarity">
    <text evidence="7">Belongs to the PINc/VapC protein family.</text>
</comment>
<accession>E5AR98</accession>
<dbReference type="Gene3D" id="3.40.50.1010">
    <property type="entry name" value="5'-nuclease"/>
    <property type="match status" value="1"/>
</dbReference>
<organism evidence="9 10">
    <name type="scientific">Mycetohabitans rhizoxinica (strain DSM 19002 / CIP 109453 / HKI 454)</name>
    <name type="common">Paraburkholderia rhizoxinica</name>
    <dbReference type="NCBI Taxonomy" id="882378"/>
    <lineage>
        <taxon>Bacteria</taxon>
        <taxon>Pseudomonadati</taxon>
        <taxon>Pseudomonadota</taxon>
        <taxon>Betaproteobacteria</taxon>
        <taxon>Burkholderiales</taxon>
        <taxon>Burkholderiaceae</taxon>
        <taxon>Mycetohabitans</taxon>
    </lineage>
</organism>
<evidence type="ECO:0000313" key="9">
    <source>
        <dbReference type="EMBL" id="CBW75130.1"/>
    </source>
</evidence>
<comment type="cofactor">
    <cofactor evidence="1">
        <name>Mg(2+)</name>
        <dbReference type="ChEBI" id="CHEBI:18420"/>
    </cofactor>
</comment>
<dbReference type="EMBL" id="FR687359">
    <property type="protein sequence ID" value="CBW75130.1"/>
    <property type="molecule type" value="Genomic_DNA"/>
</dbReference>
<keyword evidence="2" id="KW-1277">Toxin-antitoxin system</keyword>
<evidence type="ECO:0000256" key="1">
    <source>
        <dbReference type="ARBA" id="ARBA00001946"/>
    </source>
</evidence>
<reference evidence="9 10" key="1">
    <citation type="journal article" date="2011" name="J. Bacteriol.">
        <title>Complete genome sequence of Burkholderia rhizoxinica, an endosymbiont of Rhizopus microsporus.</title>
        <authorList>
            <person name="Lackner G."/>
            <person name="Moebius N."/>
            <person name="Partida-Martinez L."/>
            <person name="Hertweck C."/>
        </authorList>
    </citation>
    <scope>NUCLEOTIDE SEQUENCE [LARGE SCALE GENOMIC DNA]</scope>
    <source>
        <strain evidence="10">DSM 19002 / CIP 109453 / HKI 454</strain>
    </source>
</reference>
<feature type="domain" description="PIN" evidence="8">
    <location>
        <begin position="26"/>
        <end position="148"/>
    </location>
</feature>
<gene>
    <name evidence="9" type="ordered locus">RBRH_02629</name>
</gene>
<dbReference type="InterPro" id="IPR029060">
    <property type="entry name" value="PIN-like_dom_sf"/>
</dbReference>
<dbReference type="Proteomes" id="UP000007437">
    <property type="component" value="Chromosome"/>
</dbReference>
<keyword evidence="6" id="KW-0460">Magnesium</keyword>
<evidence type="ECO:0000259" key="8">
    <source>
        <dbReference type="Pfam" id="PF01850"/>
    </source>
</evidence>
<dbReference type="GO" id="GO:0004518">
    <property type="term" value="F:nuclease activity"/>
    <property type="evidence" value="ECO:0007669"/>
    <property type="project" value="UniProtKB-KW"/>
</dbReference>
<dbReference type="InterPro" id="IPR002716">
    <property type="entry name" value="PIN_dom"/>
</dbReference>
<dbReference type="eggNOG" id="COG1487">
    <property type="taxonomic scope" value="Bacteria"/>
</dbReference>
<evidence type="ECO:0000256" key="4">
    <source>
        <dbReference type="ARBA" id="ARBA00022723"/>
    </source>
</evidence>
<dbReference type="AlphaFoldDB" id="E5AR98"/>
<dbReference type="Pfam" id="PF01850">
    <property type="entry name" value="PIN"/>
    <property type="match status" value="1"/>
</dbReference>
<evidence type="ECO:0000256" key="7">
    <source>
        <dbReference type="ARBA" id="ARBA00038093"/>
    </source>
</evidence>
<dbReference type="HOGENOM" id="CLU_118482_8_0_4"/>
<evidence type="ECO:0000256" key="3">
    <source>
        <dbReference type="ARBA" id="ARBA00022722"/>
    </source>
</evidence>
<protein>
    <submittedName>
        <fullName evidence="9">Plasmid stability protein stbB</fullName>
    </submittedName>
</protein>
<dbReference type="CDD" id="cd18746">
    <property type="entry name" value="PIN_VapC4-5_FitB-like"/>
    <property type="match status" value="1"/>
</dbReference>
<dbReference type="PANTHER" id="PTHR33653">
    <property type="entry name" value="RIBONUCLEASE VAPC2"/>
    <property type="match status" value="1"/>
</dbReference>
<dbReference type="GO" id="GO:0016787">
    <property type="term" value="F:hydrolase activity"/>
    <property type="evidence" value="ECO:0007669"/>
    <property type="project" value="UniProtKB-KW"/>
</dbReference>
<evidence type="ECO:0000256" key="5">
    <source>
        <dbReference type="ARBA" id="ARBA00022801"/>
    </source>
</evidence>
<proteinExistence type="inferred from homology"/>
<keyword evidence="3" id="KW-0540">Nuclease</keyword>
<keyword evidence="5" id="KW-0378">Hydrolase</keyword>
<dbReference type="GO" id="GO:0046872">
    <property type="term" value="F:metal ion binding"/>
    <property type="evidence" value="ECO:0007669"/>
    <property type="project" value="UniProtKB-KW"/>
</dbReference>
<name>E5AR98_MYCRK</name>
<dbReference type="STRING" id="882378.RBRH_02629"/>
<dbReference type="PANTHER" id="PTHR33653:SF1">
    <property type="entry name" value="RIBONUCLEASE VAPC2"/>
    <property type="match status" value="1"/>
</dbReference>
<dbReference type="SUPFAM" id="SSF88723">
    <property type="entry name" value="PIN domain-like"/>
    <property type="match status" value="1"/>
</dbReference>
<dbReference type="InterPro" id="IPR050556">
    <property type="entry name" value="Type_II_TA_system_RNase"/>
</dbReference>
<evidence type="ECO:0000313" key="10">
    <source>
        <dbReference type="Proteomes" id="UP000007437"/>
    </source>
</evidence>
<keyword evidence="4" id="KW-0479">Metal-binding</keyword>